<name>A0ABD3QCY2_9STRA</name>
<dbReference type="PROSITE" id="PS00061">
    <property type="entry name" value="ADH_SHORT"/>
    <property type="match status" value="1"/>
</dbReference>
<evidence type="ECO:0000256" key="5">
    <source>
        <dbReference type="SAM" id="Phobius"/>
    </source>
</evidence>
<evidence type="ECO:0000256" key="2">
    <source>
        <dbReference type="ARBA" id="ARBA00022857"/>
    </source>
</evidence>
<keyword evidence="8" id="KW-1185">Reference proteome</keyword>
<dbReference type="EMBL" id="JALLPJ020000257">
    <property type="protein sequence ID" value="KAL3797346.1"/>
    <property type="molecule type" value="Genomic_DNA"/>
</dbReference>
<feature type="domain" description="Ketoreductase" evidence="6">
    <location>
        <begin position="136"/>
        <end position="305"/>
    </location>
</feature>
<dbReference type="Proteomes" id="UP001530400">
    <property type="component" value="Unassembled WGS sequence"/>
</dbReference>
<accession>A0ABD3QCY2</accession>
<dbReference type="FunFam" id="3.40.50.720:FF:000084">
    <property type="entry name" value="Short-chain dehydrogenase reductase"/>
    <property type="match status" value="1"/>
</dbReference>
<evidence type="ECO:0000313" key="8">
    <source>
        <dbReference type="Proteomes" id="UP001530400"/>
    </source>
</evidence>
<keyword evidence="5" id="KW-1133">Transmembrane helix</keyword>
<evidence type="ECO:0000313" key="7">
    <source>
        <dbReference type="EMBL" id="KAL3797346.1"/>
    </source>
</evidence>
<comment type="caution">
    <text evidence="7">The sequence shown here is derived from an EMBL/GenBank/DDBJ whole genome shotgun (WGS) entry which is preliminary data.</text>
</comment>
<dbReference type="InterPro" id="IPR057326">
    <property type="entry name" value="KR_dom"/>
</dbReference>
<keyword evidence="5" id="KW-0812">Transmembrane</keyword>
<feature type="transmembrane region" description="Helical" evidence="5">
    <location>
        <begin position="54"/>
        <end position="78"/>
    </location>
</feature>
<gene>
    <name evidence="7" type="ORF">ACHAWO_005505</name>
</gene>
<dbReference type="InterPro" id="IPR020904">
    <property type="entry name" value="Sc_DH/Rdtase_CS"/>
</dbReference>
<evidence type="ECO:0000256" key="3">
    <source>
        <dbReference type="ARBA" id="ARBA00023002"/>
    </source>
</evidence>
<dbReference type="PANTHER" id="PTHR43391:SF14">
    <property type="entry name" value="DEHYDROGENASE_REDUCTASE SDR FAMILY PROTEIN 7-LIKE"/>
    <property type="match status" value="1"/>
</dbReference>
<feature type="transmembrane region" description="Helical" evidence="5">
    <location>
        <begin position="90"/>
        <end position="116"/>
    </location>
</feature>
<proteinExistence type="inferred from homology"/>
<dbReference type="AlphaFoldDB" id="A0ABD3QCY2"/>
<sequence length="415" mass="45787">MFLVIPWAILLVSVYDKHQDGWTRVARMISPHLYVVQTQIGLESLLMSGKRHGALFGLIVMTNLYRGLTIAVGTIHYIGARSQFSHKNIIVILDVYMTLAIMVYLMSNVVIVKLWYPLLRIDNGLIADGLRTYQDSVCIITGGASGIGKEMALELGKRGAHAIVLIDMQVELAEEVATMLRCERVESAVHKVDVRDYASLQKIVNGTKKTYGRLDYMINNAGVLVIGPIEKIGVENFDYIFDVNVRGVHHGVQAAYPIMKNQGFGHIVNVSSLLGLIPGGQWAVAYSASKHAVVGLSTNLRIEAANHGVRISCFCPGTVDTPIHTGGAFGKNLTGIPRDLWNAQVAKMNAMNAKTCASIALDKIANNEALFVVPFKPMLISRYLYRVCPSLWLNNKVSKIDWRKNLSKVPEAKEE</sequence>
<dbReference type="SMART" id="SM00822">
    <property type="entry name" value="PKS_KR"/>
    <property type="match status" value="1"/>
</dbReference>
<protein>
    <recommendedName>
        <fullName evidence="6">Ketoreductase domain-containing protein</fullName>
    </recommendedName>
</protein>
<dbReference type="InterPro" id="IPR002347">
    <property type="entry name" value="SDR_fam"/>
</dbReference>
<organism evidence="7 8">
    <name type="scientific">Cyclotella atomus</name>
    <dbReference type="NCBI Taxonomy" id="382360"/>
    <lineage>
        <taxon>Eukaryota</taxon>
        <taxon>Sar</taxon>
        <taxon>Stramenopiles</taxon>
        <taxon>Ochrophyta</taxon>
        <taxon>Bacillariophyta</taxon>
        <taxon>Coscinodiscophyceae</taxon>
        <taxon>Thalassiosirophycidae</taxon>
        <taxon>Stephanodiscales</taxon>
        <taxon>Stephanodiscaceae</taxon>
        <taxon>Cyclotella</taxon>
    </lineage>
</organism>
<reference evidence="7 8" key="1">
    <citation type="submission" date="2024-10" db="EMBL/GenBank/DDBJ databases">
        <title>Updated reference genomes for cyclostephanoid diatoms.</title>
        <authorList>
            <person name="Roberts W.R."/>
            <person name="Alverson A.J."/>
        </authorList>
    </citation>
    <scope>NUCLEOTIDE SEQUENCE [LARGE SCALE GENOMIC DNA]</scope>
    <source>
        <strain evidence="7 8">AJA010-31</strain>
    </source>
</reference>
<comment type="similarity">
    <text evidence="1 4">Belongs to the short-chain dehydrogenases/reductases (SDR) family.</text>
</comment>
<evidence type="ECO:0000256" key="1">
    <source>
        <dbReference type="ARBA" id="ARBA00006484"/>
    </source>
</evidence>
<dbReference type="CDD" id="cd05233">
    <property type="entry name" value="SDR_c"/>
    <property type="match status" value="1"/>
</dbReference>
<dbReference type="PANTHER" id="PTHR43391">
    <property type="entry name" value="RETINOL DEHYDROGENASE-RELATED"/>
    <property type="match status" value="1"/>
</dbReference>
<dbReference type="Pfam" id="PF00106">
    <property type="entry name" value="adh_short"/>
    <property type="match status" value="1"/>
</dbReference>
<dbReference type="Gene3D" id="3.40.50.720">
    <property type="entry name" value="NAD(P)-binding Rossmann-like Domain"/>
    <property type="match status" value="1"/>
</dbReference>
<keyword evidence="3" id="KW-0560">Oxidoreductase</keyword>
<keyword evidence="5" id="KW-0472">Membrane</keyword>
<evidence type="ECO:0000256" key="4">
    <source>
        <dbReference type="RuleBase" id="RU000363"/>
    </source>
</evidence>
<dbReference type="GO" id="GO:0016491">
    <property type="term" value="F:oxidoreductase activity"/>
    <property type="evidence" value="ECO:0007669"/>
    <property type="project" value="UniProtKB-KW"/>
</dbReference>
<dbReference type="InterPro" id="IPR036291">
    <property type="entry name" value="NAD(P)-bd_dom_sf"/>
</dbReference>
<keyword evidence="2" id="KW-0521">NADP</keyword>
<evidence type="ECO:0000259" key="6">
    <source>
        <dbReference type="SMART" id="SM00822"/>
    </source>
</evidence>
<dbReference type="PRINTS" id="PR00081">
    <property type="entry name" value="GDHRDH"/>
</dbReference>
<dbReference type="SUPFAM" id="SSF51735">
    <property type="entry name" value="NAD(P)-binding Rossmann-fold domains"/>
    <property type="match status" value="1"/>
</dbReference>
<dbReference type="PRINTS" id="PR00080">
    <property type="entry name" value="SDRFAMILY"/>
</dbReference>